<name>A0A1L0F4T9_9GAMM</name>
<accession>A0A1L0F4T9</accession>
<dbReference type="RefSeq" id="WP_139291957.1">
    <property type="nucleotide sequence ID" value="NZ_FPLD01000131.1"/>
</dbReference>
<dbReference type="AlphaFoldDB" id="A0A1L0F4T9"/>
<evidence type="ECO:0000313" key="2">
    <source>
        <dbReference type="Proteomes" id="UP000183794"/>
    </source>
</evidence>
<proteinExistence type="predicted"/>
<evidence type="ECO:0000313" key="1">
    <source>
        <dbReference type="EMBL" id="SGZ16999.1"/>
    </source>
</evidence>
<sequence>MIDPSLLTKSAISDKDLKIIKEQIDADFDKMKTGEKIAINLGTNNAHYLPPPTVVFNFLGFKYGIPDTIKKLENIGVKPLDIPRTSRYDLQNKGVGKRTYKKYIDWVIDLPISLLDNIIEGRNPKLDASAKTSSNAFHWITFLIGVINSMQPDDELRPEYIPLIEFIEYRCDTEVDMQQRTSNRDDYESLSRSDTHIWWPQLAKPFFAKHTVFTSDILDSLDSFMVNGSVPYDLTVTEKNTLYKNLLRLKFDFILASISHYEVGIIISRCPDTESMRAMTPLTCHAITKYISHDESRTCFDLALQKLKDWCSETESGMSWREIASYIPVDNIDPNNASPTRHIDKQYSRLKDWRKGKNLPSNELLELFTTNIAESMGSHSEGDSLFILCRITIGLDKTLSNLVKEWSKDIGSKSQVSVIWKDVLSHYHEDYYLHYLNQHIAKIEKTT</sequence>
<dbReference type="Proteomes" id="UP000183794">
    <property type="component" value="Unassembled WGS sequence"/>
</dbReference>
<dbReference type="EMBL" id="FPLD01000131">
    <property type="protein sequence ID" value="SGZ16999.1"/>
    <property type="molecule type" value="Genomic_DNA"/>
</dbReference>
<dbReference type="OrthoDB" id="6315961at2"/>
<reference evidence="1 2" key="1">
    <citation type="submission" date="2016-11" db="EMBL/GenBank/DDBJ databases">
        <authorList>
            <person name="Jaros S."/>
            <person name="Januszkiewicz K."/>
            <person name="Wedrychowicz H."/>
        </authorList>
    </citation>
    <scope>NUCLEOTIDE SEQUENCE [LARGE SCALE GENOMIC DNA]</scope>
    <source>
        <strain evidence="1">NVI 5450</strain>
    </source>
</reference>
<protein>
    <submittedName>
        <fullName evidence="1">Putative orphan protein</fullName>
    </submittedName>
</protein>
<organism evidence="1 2">
    <name type="scientific">Moritella viscosa</name>
    <dbReference type="NCBI Taxonomy" id="80854"/>
    <lineage>
        <taxon>Bacteria</taxon>
        <taxon>Pseudomonadati</taxon>
        <taxon>Pseudomonadota</taxon>
        <taxon>Gammaproteobacteria</taxon>
        <taxon>Alteromonadales</taxon>
        <taxon>Moritellaceae</taxon>
        <taxon>Moritella</taxon>
    </lineage>
</organism>
<gene>
    <name evidence="1" type="ORF">NVI5450_4442</name>
</gene>